<keyword evidence="2" id="KW-0805">Transcription regulation</keyword>
<dbReference type="InterPro" id="IPR002571">
    <property type="entry name" value="HrcA"/>
</dbReference>
<protein>
    <recommendedName>
        <fullName evidence="5">Heat-inducible transcription repressor HrcA C-terminal domain-containing protein</fullName>
    </recommendedName>
</protein>
<keyword evidence="4" id="KW-0804">Transcription</keyword>
<dbReference type="Pfam" id="PF01628">
    <property type="entry name" value="HrcA"/>
    <property type="match status" value="1"/>
</dbReference>
<evidence type="ECO:0000256" key="3">
    <source>
        <dbReference type="ARBA" id="ARBA00023016"/>
    </source>
</evidence>
<organism evidence="6 7">
    <name type="scientific">Candidatus Dojkabacteria bacterium HGW-Dojkabacteria-1</name>
    <dbReference type="NCBI Taxonomy" id="2013761"/>
    <lineage>
        <taxon>Bacteria</taxon>
        <taxon>Candidatus Dojkabacteria</taxon>
    </lineage>
</organism>
<comment type="caution">
    <text evidence="6">The sequence shown here is derived from an EMBL/GenBank/DDBJ whole genome shotgun (WGS) entry which is preliminary data.</text>
</comment>
<evidence type="ECO:0000256" key="2">
    <source>
        <dbReference type="ARBA" id="ARBA00023015"/>
    </source>
</evidence>
<dbReference type="Proteomes" id="UP000233417">
    <property type="component" value="Unassembled WGS sequence"/>
</dbReference>
<dbReference type="GO" id="GO:0045892">
    <property type="term" value="P:negative regulation of DNA-templated transcription"/>
    <property type="evidence" value="ECO:0007669"/>
    <property type="project" value="TreeGrafter"/>
</dbReference>
<dbReference type="PANTHER" id="PTHR34824:SF1">
    <property type="entry name" value="HEAT-INDUCIBLE TRANSCRIPTION REPRESSOR HRCA"/>
    <property type="match status" value="1"/>
</dbReference>
<dbReference type="Gene3D" id="1.10.10.10">
    <property type="entry name" value="Winged helix-like DNA-binding domain superfamily/Winged helix DNA-binding domain"/>
    <property type="match status" value="1"/>
</dbReference>
<reference evidence="6 7" key="1">
    <citation type="journal article" date="2017" name="ISME J.">
        <title>Potential for microbial H2 and metal transformations associated with novel bacteria and archaea in deep terrestrial subsurface sediments.</title>
        <authorList>
            <person name="Hernsdorf A.W."/>
            <person name="Amano Y."/>
            <person name="Miyakawa K."/>
            <person name="Ise K."/>
            <person name="Suzuki Y."/>
            <person name="Anantharaman K."/>
            <person name="Probst A."/>
            <person name="Burstein D."/>
            <person name="Thomas B.C."/>
            <person name="Banfield J.F."/>
        </authorList>
    </citation>
    <scope>NUCLEOTIDE SEQUENCE [LARGE SCALE GENOMIC DNA]</scope>
    <source>
        <strain evidence="6">HGW-Dojkabacteria-1</strain>
    </source>
</reference>
<dbReference type="Gene3D" id="3.30.450.40">
    <property type="match status" value="1"/>
</dbReference>
<dbReference type="SUPFAM" id="SSF55781">
    <property type="entry name" value="GAF domain-like"/>
    <property type="match status" value="1"/>
</dbReference>
<accession>A0A2N2F2N5</accession>
<dbReference type="SUPFAM" id="SSF46785">
    <property type="entry name" value="Winged helix' DNA-binding domain"/>
    <property type="match status" value="1"/>
</dbReference>
<proteinExistence type="predicted"/>
<name>A0A2N2F2N5_9BACT</name>
<dbReference type="GO" id="GO:0003677">
    <property type="term" value="F:DNA binding"/>
    <property type="evidence" value="ECO:0007669"/>
    <property type="project" value="InterPro"/>
</dbReference>
<keyword evidence="1" id="KW-0678">Repressor</keyword>
<feature type="domain" description="Heat-inducible transcription repressor HrcA C-terminal" evidence="5">
    <location>
        <begin position="80"/>
        <end position="227"/>
    </location>
</feature>
<dbReference type="InterPro" id="IPR021153">
    <property type="entry name" value="HrcA_C"/>
</dbReference>
<keyword evidence="3" id="KW-0346">Stress response</keyword>
<gene>
    <name evidence="6" type="ORF">CVU76_00425</name>
</gene>
<evidence type="ECO:0000256" key="4">
    <source>
        <dbReference type="ARBA" id="ARBA00023163"/>
    </source>
</evidence>
<evidence type="ECO:0000256" key="1">
    <source>
        <dbReference type="ARBA" id="ARBA00022491"/>
    </source>
</evidence>
<dbReference type="InterPro" id="IPR036390">
    <property type="entry name" value="WH_DNA-bd_sf"/>
</dbReference>
<evidence type="ECO:0000313" key="7">
    <source>
        <dbReference type="Proteomes" id="UP000233417"/>
    </source>
</evidence>
<evidence type="ECO:0000259" key="5">
    <source>
        <dbReference type="Pfam" id="PF01628"/>
    </source>
</evidence>
<dbReference type="PANTHER" id="PTHR34824">
    <property type="entry name" value="HEAT-INDUCIBLE TRANSCRIPTION REPRESSOR HRCA"/>
    <property type="match status" value="1"/>
</dbReference>
<dbReference type="EMBL" id="PHAO01000001">
    <property type="protein sequence ID" value="PKN02494.1"/>
    <property type="molecule type" value="Genomic_DNA"/>
</dbReference>
<dbReference type="InterPro" id="IPR036388">
    <property type="entry name" value="WH-like_DNA-bd_sf"/>
</dbReference>
<evidence type="ECO:0000313" key="6">
    <source>
        <dbReference type="EMBL" id="PKN02494.1"/>
    </source>
</evidence>
<sequence length="245" mass="28047">MLRLADITERQKRILMAIIEEFMQSADEVGSLSLLERHQLGVSPATIRNEMSRLMDMGLLEKSHISSGRFPTDQALRLYVSNILNSSSLNPLITVEIRQGIFRDRFSRDSVLNSILQILSEETDSVVFLVIDNICRYWGLSNLFKYEELRDWEKIQRIVNILEDKDFLSNMMNKYSGSGVSLLIGEESGIKDLDGCSMIFTTLPFWDTNDAHVGILGSKRMDYARCVPALREVQNAMRNAMRGWN</sequence>
<dbReference type="InterPro" id="IPR029016">
    <property type="entry name" value="GAF-like_dom_sf"/>
</dbReference>
<dbReference type="AlphaFoldDB" id="A0A2N2F2N5"/>